<proteinExistence type="predicted"/>
<dbReference type="RefSeq" id="WP_244720601.1">
    <property type="nucleotide sequence ID" value="NZ_CP095072.1"/>
</dbReference>
<dbReference type="Proteomes" id="UP000831782">
    <property type="component" value="Chromosome"/>
</dbReference>
<reference evidence="1 2" key="1">
    <citation type="submission" date="2022-04" db="EMBL/GenBank/DDBJ databases">
        <title>Gracilibacillus sp. isolated from saltern.</title>
        <authorList>
            <person name="Won M."/>
            <person name="Lee C.-M."/>
            <person name="Woen H.-Y."/>
            <person name="Kwon S.-W."/>
        </authorList>
    </citation>
    <scope>NUCLEOTIDE SEQUENCE [LARGE SCALE GENOMIC DNA]</scope>
    <source>
        <strain evidence="1 2">SSWR10-1</strain>
    </source>
</reference>
<keyword evidence="2" id="KW-1185">Reference proteome</keyword>
<gene>
    <name evidence="1" type="ORF">MUN88_02815</name>
</gene>
<organism evidence="1 2">
    <name type="scientific">Gracilibacillus caseinilyticus</name>
    <dbReference type="NCBI Taxonomy" id="2932256"/>
    <lineage>
        <taxon>Bacteria</taxon>
        <taxon>Bacillati</taxon>
        <taxon>Bacillota</taxon>
        <taxon>Bacilli</taxon>
        <taxon>Bacillales</taxon>
        <taxon>Bacillaceae</taxon>
        <taxon>Gracilibacillus</taxon>
    </lineage>
</organism>
<accession>A0ABY4EXE6</accession>
<dbReference type="EMBL" id="CP095072">
    <property type="protein sequence ID" value="UOQ49089.1"/>
    <property type="molecule type" value="Genomic_DNA"/>
</dbReference>
<name>A0ABY4EXE6_9BACI</name>
<sequence>MMKKLFSCNHKGSANFNEDTVGHYQNVAWVIDGATPLFFNQYLSEENDVVWFVQQINEQLPRFITDDRSLEEILINVLEQVRHPSKLIVYCILTHLVI</sequence>
<evidence type="ECO:0000313" key="2">
    <source>
        <dbReference type="Proteomes" id="UP000831782"/>
    </source>
</evidence>
<evidence type="ECO:0000313" key="1">
    <source>
        <dbReference type="EMBL" id="UOQ49089.1"/>
    </source>
</evidence>
<protein>
    <submittedName>
        <fullName evidence="1">Uncharacterized protein</fullName>
    </submittedName>
</protein>